<gene>
    <name evidence="3" type="ORF">Tco_0856639</name>
</gene>
<keyword evidence="1" id="KW-0812">Transmembrane</keyword>
<feature type="domain" description="Reverse transcriptase" evidence="2">
    <location>
        <begin position="313"/>
        <end position="557"/>
    </location>
</feature>
<comment type="caution">
    <text evidence="3">The sequence shown here is derived from an EMBL/GenBank/DDBJ whole genome shotgun (WGS) entry which is preliminary data.</text>
</comment>
<accession>A0ABQ5B7C5</accession>
<dbReference type="InterPro" id="IPR026960">
    <property type="entry name" value="RVT-Znf"/>
</dbReference>
<dbReference type="PROSITE" id="PS50878">
    <property type="entry name" value="RT_POL"/>
    <property type="match status" value="1"/>
</dbReference>
<dbReference type="EMBL" id="BQNB010012919">
    <property type="protein sequence ID" value="GJT09597.1"/>
    <property type="molecule type" value="Genomic_DNA"/>
</dbReference>
<name>A0ABQ5B7C5_9ASTR</name>
<reference evidence="3" key="1">
    <citation type="journal article" date="2022" name="Int. J. Mol. Sci.">
        <title>Draft Genome of Tanacetum Coccineum: Genomic Comparison of Closely Related Tanacetum-Family Plants.</title>
        <authorList>
            <person name="Yamashiro T."/>
            <person name="Shiraishi A."/>
            <person name="Nakayama K."/>
            <person name="Satake H."/>
        </authorList>
    </citation>
    <scope>NUCLEOTIDE SEQUENCE</scope>
</reference>
<proteinExistence type="predicted"/>
<dbReference type="GO" id="GO:0003964">
    <property type="term" value="F:RNA-directed DNA polymerase activity"/>
    <property type="evidence" value="ECO:0007669"/>
    <property type="project" value="UniProtKB-KW"/>
</dbReference>
<sequence>MAASNTNLNGWIWVFDKNNKQHSKPIDDLFVNDVEKTATSFYVSNFPNPLDAKNLWKEFQSFSRIGSIAFQKVANLFGKFKLFDVEAKDSMSTELVDSDDEYGSSNGNVDPNEALNEFIQQKDPIIIADNTSQTGKEDVAFSTDQMIKVGGALGYDVKGCKKSLRHLIDGTDYRERENHNPILLHCRKNDFGLIPFKIFNFWFDRIDFEDVVKEKWAAMNSFKPLHAKLKELKMHLKLCCHDSPVSFLPMVPARRLNSHDRDSLETMVSLDEIKAAVWDCGSQKALGLDGYSFMFIKKLLELLKQDIHTFMVNFFSTGTLPKGSNYAFITLIPKVSNPLFIKDFSPIFLIGIHYKTVAIFFANRLSKVIDYIISPEQTIFILGRQILDGPLILSEIIDWYKKRKKKMLLFKVDFEKAFDSMSWRYLDYVLNKLGFGSKWRNWFNVGLVSARTSILVNGSPTLEFSLKRGLRQGDQVSPFLFVIIMEGLHMALNDGLAANLFHGIKAGSLGIHLSHQFYADDSIVYGIGVLSNEIETMASYMGCEANSLPFTYLGLSIGSNMSRIANWQVLIDRIKARLSGWKANLFSIGGLTLIKSVLGSLGIYYLSIFKVHETIVKSLKSLRAFFFWSGTDDSKKLAWVKWSKILASMDKGGLGVHVVKAIHGDEAGIDLSGRNTKGVWASIVGTINHLHSSGIVPLNSIRFNVGDGSSIRFWKDTWLGDAPLYIRFNILYHLENNKDCLIQHRISNGSWAWDLSRPVNVGRTKAEFDALILDIASIEPDDLSVSDSCIWSLSYDNSFWVNSVRKHIDELTLPTLSPCTRWCKAIPRKMLVPFSLVTLPLLFGALCVPGLVLLSHPFPIVASGILSFRHGTLPRKRSGTNANHLLALQNIMGSCLLNDSEDTRIWSIENSTFTVKGTREHIDHCTLPNSDYETRWNRFLPKKINIFIWRALHDRLPSRWNLSRKGIDLVSLACRICDSGIENINHTLWFCSLATSVWHRVFVWLDLHTPNPSNLQDLYNWIDDMHIVSSRKSILDVICGVVLWSLWNFRNETIFGDSPPRRDILFDKIVECSYRFQFVFHFLEQLASKPFNSFLFVIVFLASY</sequence>
<dbReference type="PANTHER" id="PTHR33116:SF79">
    <property type="entry name" value="REVERSE TRANSCRIPTASE DOMAIN, ZINC FINGER, CCHC-TYPE-RELATED"/>
    <property type="match status" value="1"/>
</dbReference>
<dbReference type="Pfam" id="PF00078">
    <property type="entry name" value="RVT_1"/>
    <property type="match status" value="1"/>
</dbReference>
<keyword evidence="1" id="KW-0472">Membrane</keyword>
<keyword evidence="3" id="KW-0808">Transferase</keyword>
<dbReference type="CDD" id="cd01650">
    <property type="entry name" value="RT_nLTR_like"/>
    <property type="match status" value="1"/>
</dbReference>
<keyword evidence="3" id="KW-0695">RNA-directed DNA polymerase</keyword>
<evidence type="ECO:0000256" key="1">
    <source>
        <dbReference type="SAM" id="Phobius"/>
    </source>
</evidence>
<keyword evidence="4" id="KW-1185">Reference proteome</keyword>
<feature type="transmembrane region" description="Helical" evidence="1">
    <location>
        <begin position="831"/>
        <end position="854"/>
    </location>
</feature>
<dbReference type="Pfam" id="PF13966">
    <property type="entry name" value="zf-RVT"/>
    <property type="match status" value="1"/>
</dbReference>
<dbReference type="PANTHER" id="PTHR33116">
    <property type="entry name" value="REVERSE TRANSCRIPTASE ZINC-BINDING DOMAIN-CONTAINING PROTEIN-RELATED-RELATED"/>
    <property type="match status" value="1"/>
</dbReference>
<keyword evidence="1" id="KW-1133">Transmembrane helix</keyword>
<reference evidence="3" key="2">
    <citation type="submission" date="2022-01" db="EMBL/GenBank/DDBJ databases">
        <authorList>
            <person name="Yamashiro T."/>
            <person name="Shiraishi A."/>
            <person name="Satake H."/>
            <person name="Nakayama K."/>
        </authorList>
    </citation>
    <scope>NUCLEOTIDE SEQUENCE</scope>
</reference>
<organism evidence="3 4">
    <name type="scientific">Tanacetum coccineum</name>
    <dbReference type="NCBI Taxonomy" id="301880"/>
    <lineage>
        <taxon>Eukaryota</taxon>
        <taxon>Viridiplantae</taxon>
        <taxon>Streptophyta</taxon>
        <taxon>Embryophyta</taxon>
        <taxon>Tracheophyta</taxon>
        <taxon>Spermatophyta</taxon>
        <taxon>Magnoliopsida</taxon>
        <taxon>eudicotyledons</taxon>
        <taxon>Gunneridae</taxon>
        <taxon>Pentapetalae</taxon>
        <taxon>asterids</taxon>
        <taxon>campanulids</taxon>
        <taxon>Asterales</taxon>
        <taxon>Asteraceae</taxon>
        <taxon>Asteroideae</taxon>
        <taxon>Anthemideae</taxon>
        <taxon>Anthemidinae</taxon>
        <taxon>Tanacetum</taxon>
    </lineage>
</organism>
<evidence type="ECO:0000313" key="4">
    <source>
        <dbReference type="Proteomes" id="UP001151760"/>
    </source>
</evidence>
<protein>
    <submittedName>
        <fullName evidence="3">RNA-directed DNA polymerase, eukaryota, reverse transcriptase zinc-binding domain protein</fullName>
    </submittedName>
</protein>
<keyword evidence="3" id="KW-0548">Nucleotidyltransferase</keyword>
<evidence type="ECO:0000259" key="2">
    <source>
        <dbReference type="PROSITE" id="PS50878"/>
    </source>
</evidence>
<dbReference type="InterPro" id="IPR000477">
    <property type="entry name" value="RT_dom"/>
</dbReference>
<evidence type="ECO:0000313" key="3">
    <source>
        <dbReference type="EMBL" id="GJT09597.1"/>
    </source>
</evidence>
<dbReference type="Proteomes" id="UP001151760">
    <property type="component" value="Unassembled WGS sequence"/>
</dbReference>
<feature type="transmembrane region" description="Helical" evidence="1">
    <location>
        <begin position="585"/>
        <end position="607"/>
    </location>
</feature>